<feature type="compositionally biased region" description="Basic and acidic residues" evidence="1">
    <location>
        <begin position="287"/>
        <end position="298"/>
    </location>
</feature>
<evidence type="ECO:0000259" key="2">
    <source>
        <dbReference type="Pfam" id="PF05764"/>
    </source>
</evidence>
<dbReference type="GO" id="GO:0005634">
    <property type="term" value="C:nucleus"/>
    <property type="evidence" value="ECO:0007669"/>
    <property type="project" value="TreeGrafter"/>
</dbReference>
<name>A0A4U0WEX2_9PEZI</name>
<feature type="compositionally biased region" description="Basic and acidic residues" evidence="1">
    <location>
        <begin position="44"/>
        <end position="55"/>
    </location>
</feature>
<feature type="domain" description="Vps72/YL1 N-terminal" evidence="2">
    <location>
        <begin position="28"/>
        <end position="274"/>
    </location>
</feature>
<dbReference type="Pfam" id="PF05764">
    <property type="entry name" value="YL1"/>
    <property type="match status" value="1"/>
</dbReference>
<feature type="region of interest" description="Disordered" evidence="1">
    <location>
        <begin position="431"/>
        <end position="462"/>
    </location>
</feature>
<keyword evidence="4" id="KW-1185">Reference proteome</keyword>
<feature type="region of interest" description="Disordered" evidence="1">
    <location>
        <begin position="481"/>
        <end position="501"/>
    </location>
</feature>
<organism evidence="3 4">
    <name type="scientific">Friedmanniomyces simplex</name>
    <dbReference type="NCBI Taxonomy" id="329884"/>
    <lineage>
        <taxon>Eukaryota</taxon>
        <taxon>Fungi</taxon>
        <taxon>Dikarya</taxon>
        <taxon>Ascomycota</taxon>
        <taxon>Pezizomycotina</taxon>
        <taxon>Dothideomycetes</taxon>
        <taxon>Dothideomycetidae</taxon>
        <taxon>Mycosphaerellales</taxon>
        <taxon>Teratosphaeriaceae</taxon>
        <taxon>Friedmanniomyces</taxon>
    </lineage>
</organism>
<reference evidence="3 4" key="1">
    <citation type="submission" date="2017-03" db="EMBL/GenBank/DDBJ databases">
        <title>Genomes of endolithic fungi from Antarctica.</title>
        <authorList>
            <person name="Coleine C."/>
            <person name="Masonjones S."/>
            <person name="Stajich J.E."/>
        </authorList>
    </citation>
    <scope>NUCLEOTIDE SEQUENCE [LARGE SCALE GENOMIC DNA]</scope>
    <source>
        <strain evidence="3 4">CCFEE 5184</strain>
    </source>
</reference>
<gene>
    <name evidence="3" type="ORF">B0A55_13113</name>
</gene>
<feature type="compositionally biased region" description="Low complexity" evidence="1">
    <location>
        <begin position="368"/>
        <end position="378"/>
    </location>
</feature>
<feature type="region of interest" description="Disordered" evidence="1">
    <location>
        <begin position="287"/>
        <end position="330"/>
    </location>
</feature>
<accession>A0A4U0WEX2</accession>
<evidence type="ECO:0000256" key="1">
    <source>
        <dbReference type="SAM" id="MobiDB-lite"/>
    </source>
</evidence>
<dbReference type="STRING" id="329884.A0A4U0WEX2"/>
<feature type="compositionally biased region" description="Polar residues" evidence="1">
    <location>
        <begin position="345"/>
        <end position="358"/>
    </location>
</feature>
<feature type="compositionally biased region" description="Basic and acidic residues" evidence="1">
    <location>
        <begin position="138"/>
        <end position="149"/>
    </location>
</feature>
<dbReference type="PANTHER" id="PTHR13275:SF4">
    <property type="entry name" value="VACUOLAR PROTEIN SORTING-ASSOCIATED PROTEIN 72 HOMOLOG"/>
    <property type="match status" value="1"/>
</dbReference>
<feature type="compositionally biased region" description="Pro residues" evidence="1">
    <location>
        <begin position="384"/>
        <end position="393"/>
    </location>
</feature>
<proteinExistence type="predicted"/>
<feature type="region of interest" description="Disordered" evidence="1">
    <location>
        <begin position="343"/>
        <end position="415"/>
    </location>
</feature>
<comment type="caution">
    <text evidence="3">The sequence shown here is derived from an EMBL/GenBank/DDBJ whole genome shotgun (WGS) entry which is preliminary data.</text>
</comment>
<feature type="region of interest" description="Disordered" evidence="1">
    <location>
        <begin position="1"/>
        <end position="178"/>
    </location>
</feature>
<evidence type="ECO:0000313" key="3">
    <source>
        <dbReference type="EMBL" id="TKA60005.1"/>
    </source>
</evidence>
<dbReference type="InterPro" id="IPR046757">
    <property type="entry name" value="YL1_N"/>
</dbReference>
<feature type="compositionally biased region" description="Basic and acidic residues" evidence="1">
    <location>
        <begin position="105"/>
        <end position="114"/>
    </location>
</feature>
<dbReference type="Proteomes" id="UP000309340">
    <property type="component" value="Unassembled WGS sequence"/>
</dbReference>
<dbReference type="EMBL" id="NAJQ01001372">
    <property type="protein sequence ID" value="TKA60005.1"/>
    <property type="molecule type" value="Genomic_DNA"/>
</dbReference>
<evidence type="ECO:0000313" key="4">
    <source>
        <dbReference type="Proteomes" id="UP000309340"/>
    </source>
</evidence>
<feature type="compositionally biased region" description="Low complexity" evidence="1">
    <location>
        <begin position="317"/>
        <end position="330"/>
    </location>
</feature>
<feature type="compositionally biased region" description="Polar residues" evidence="1">
    <location>
        <begin position="449"/>
        <end position="458"/>
    </location>
</feature>
<sequence length="585" mass="63774">MSDDEQSSNSGSEAEGYDVETTGLIATRAKRSTAGNLYAALRPSLDDPEIRKELLADEEDDEGEYDGSDGEAGGEDDEDAMESSSSDEDVGPPQEGEAEDLQGETELKREERVRQQKKRKVQDARLKVPVWQQRKKVKLADDVKTEDGTAARPKKKSERSNWLPTEADAPKRQSRRSLAVQNREVTYANAKQYRERSEKQKRVMKNHAERVVTTRRRVMTLDQRLDVCARIVRQTDKEFGRWEREEAERQRVRDAQLAAKWRREDGGPFVRHWSGSAIWRGERMEEKRVKHGSVRVEEIQDSEAAVGNGEQTGGVASGTPTAAAPTITPATPLPPIASLMGSATPAVNSASPSLQNPPSWLPGIHDFAAQPSAAPSQSTQNHTHPPPPPPPPHAYTGWPPSAQHFPIHPPAPPPILREQAQRSLIMLSQFESIDHSTTTKRPPKSSTTGLAPTDTTTILLPDSYPPFTADELRYLLAKHTTTKKRGGGPANSSADNMPAAPDKTRCAILPSQAAKYRDPTTGVAYLDLQCYQILQRLVAGGCAWSGLVGAWVGPSAVMGRPARGVPEGFSGALGGRAGVKVEGAG</sequence>
<dbReference type="AlphaFoldDB" id="A0A4U0WEX2"/>
<dbReference type="PANTHER" id="PTHR13275">
    <property type="entry name" value="YL-1 PROTEIN TRANSCRIPTION FACTOR-LIKE 1"/>
    <property type="match status" value="1"/>
</dbReference>
<dbReference type="OrthoDB" id="3942062at2759"/>
<protein>
    <recommendedName>
        <fullName evidence="2">Vps72/YL1 N-terminal domain-containing protein</fullName>
    </recommendedName>
</protein>
<feature type="compositionally biased region" description="Acidic residues" evidence="1">
    <location>
        <begin position="56"/>
        <end position="103"/>
    </location>
</feature>